<dbReference type="PANTHER" id="PTHR33608">
    <property type="entry name" value="BLL2464 PROTEIN"/>
    <property type="match status" value="1"/>
</dbReference>
<reference evidence="2 3" key="1">
    <citation type="submission" date="2020-08" db="EMBL/GenBank/DDBJ databases">
        <title>Genomic Encyclopedia of Type Strains, Phase IV (KMG-IV): sequencing the most valuable type-strain genomes for metagenomic binning, comparative biology and taxonomic classification.</title>
        <authorList>
            <person name="Goeker M."/>
        </authorList>
    </citation>
    <scope>NUCLEOTIDE SEQUENCE [LARGE SCALE GENOMIC DNA]</scope>
    <source>
        <strain evidence="2 3">DSM 102235</strain>
    </source>
</reference>
<gene>
    <name evidence="2" type="ORF">GGQ68_003822</name>
</gene>
<dbReference type="RefSeq" id="WP_343055996.1">
    <property type="nucleotide sequence ID" value="NZ_BAABBZ010000011.1"/>
</dbReference>
<accession>A0A7W6DQR5</accession>
<dbReference type="EMBL" id="JACIEJ010000010">
    <property type="protein sequence ID" value="MBB3987475.1"/>
    <property type="molecule type" value="Genomic_DNA"/>
</dbReference>
<name>A0A7W6DQR5_9RHOB</name>
<dbReference type="InterPro" id="IPR002881">
    <property type="entry name" value="DUF58"/>
</dbReference>
<dbReference type="PANTHER" id="PTHR33608:SF12">
    <property type="entry name" value="DUF58 DOMAIN-CONTAINING PROTEIN"/>
    <property type="match status" value="1"/>
</dbReference>
<dbReference type="Proteomes" id="UP000541426">
    <property type="component" value="Unassembled WGS sequence"/>
</dbReference>
<evidence type="ECO:0000259" key="1">
    <source>
        <dbReference type="Pfam" id="PF01882"/>
    </source>
</evidence>
<sequence length="295" mass="31518">MSAPAQTTPGVTLTADPLIALRQVALRVRGQPVMAALPGGFVTRRKGHGQDIADVRSYLPGDDLRHLDRGSTARTGVLHVRQFMDERDRVTLLVADFRAPMLWGLKRAFRSVAAAEALVLLGWQAVEEGGRVGLLALTGGMPVAVRPRGRARGMLEVIGGLVTAHAQALNDPHSLPLDVALDPVGRIAPRGAEVVIASGFDAPGALHDRFADLSRRRYLHLLRLSDAEAGGLPRGRYPIRLANGRRLRVAVSGKAAPPPDISTISGHAALRLDAAWPIDQLAQRLAAAFPTDRVP</sequence>
<organism evidence="2 3">
    <name type="scientific">Sagittula marina</name>
    <dbReference type="NCBI Taxonomy" id="943940"/>
    <lineage>
        <taxon>Bacteria</taxon>
        <taxon>Pseudomonadati</taxon>
        <taxon>Pseudomonadota</taxon>
        <taxon>Alphaproteobacteria</taxon>
        <taxon>Rhodobacterales</taxon>
        <taxon>Roseobacteraceae</taxon>
        <taxon>Sagittula</taxon>
    </lineage>
</organism>
<dbReference type="AlphaFoldDB" id="A0A7W6DQR5"/>
<comment type="caution">
    <text evidence="2">The sequence shown here is derived from an EMBL/GenBank/DDBJ whole genome shotgun (WGS) entry which is preliminary data.</text>
</comment>
<protein>
    <submittedName>
        <fullName evidence="2">Uncharacterized protein (DUF58 family)</fullName>
    </submittedName>
</protein>
<evidence type="ECO:0000313" key="2">
    <source>
        <dbReference type="EMBL" id="MBB3987475.1"/>
    </source>
</evidence>
<feature type="domain" description="DUF58" evidence="1">
    <location>
        <begin position="54"/>
        <end position="233"/>
    </location>
</feature>
<proteinExistence type="predicted"/>
<keyword evidence="3" id="KW-1185">Reference proteome</keyword>
<evidence type="ECO:0000313" key="3">
    <source>
        <dbReference type="Proteomes" id="UP000541426"/>
    </source>
</evidence>
<dbReference type="Pfam" id="PF01882">
    <property type="entry name" value="DUF58"/>
    <property type="match status" value="1"/>
</dbReference>